<feature type="compositionally biased region" description="Basic residues" evidence="1">
    <location>
        <begin position="207"/>
        <end position="235"/>
    </location>
</feature>
<gene>
    <name evidence="2" type="ORF">IFM89_036851</name>
</gene>
<evidence type="ECO:0000313" key="3">
    <source>
        <dbReference type="Proteomes" id="UP000631114"/>
    </source>
</evidence>
<feature type="compositionally biased region" description="Basic and acidic residues" evidence="1">
    <location>
        <begin position="46"/>
        <end position="75"/>
    </location>
</feature>
<feature type="compositionally biased region" description="Acidic residues" evidence="1">
    <location>
        <begin position="131"/>
        <end position="145"/>
    </location>
</feature>
<organism evidence="2 3">
    <name type="scientific">Coptis chinensis</name>
    <dbReference type="NCBI Taxonomy" id="261450"/>
    <lineage>
        <taxon>Eukaryota</taxon>
        <taxon>Viridiplantae</taxon>
        <taxon>Streptophyta</taxon>
        <taxon>Embryophyta</taxon>
        <taxon>Tracheophyta</taxon>
        <taxon>Spermatophyta</taxon>
        <taxon>Magnoliopsida</taxon>
        <taxon>Ranunculales</taxon>
        <taxon>Ranunculaceae</taxon>
        <taxon>Coptidoideae</taxon>
        <taxon>Coptis</taxon>
    </lineage>
</organism>
<feature type="compositionally biased region" description="Acidic residues" evidence="1">
    <location>
        <begin position="193"/>
        <end position="202"/>
    </location>
</feature>
<feature type="compositionally biased region" description="Basic residues" evidence="1">
    <location>
        <begin position="174"/>
        <end position="188"/>
    </location>
</feature>
<keyword evidence="3" id="KW-1185">Reference proteome</keyword>
<feature type="compositionally biased region" description="Polar residues" evidence="1">
    <location>
        <begin position="31"/>
        <end position="45"/>
    </location>
</feature>
<dbReference type="Proteomes" id="UP000631114">
    <property type="component" value="Unassembled WGS sequence"/>
</dbReference>
<feature type="region of interest" description="Disordered" evidence="1">
    <location>
        <begin position="115"/>
        <end position="295"/>
    </location>
</feature>
<dbReference type="GO" id="GO:0010468">
    <property type="term" value="P:regulation of gene expression"/>
    <property type="evidence" value="ECO:0007669"/>
    <property type="project" value="TreeGrafter"/>
</dbReference>
<proteinExistence type="predicted"/>
<dbReference type="EMBL" id="JADFTS010000007">
    <property type="protein sequence ID" value="KAF9599365.1"/>
    <property type="molecule type" value="Genomic_DNA"/>
</dbReference>
<feature type="compositionally biased region" description="Acidic residues" evidence="1">
    <location>
        <begin position="160"/>
        <end position="170"/>
    </location>
</feature>
<dbReference type="PANTHER" id="PTHR13087">
    <property type="entry name" value="NF-KAPPA B ACTIVATING PROTEIN"/>
    <property type="match status" value="1"/>
</dbReference>
<dbReference type="GO" id="GO:0005634">
    <property type="term" value="C:nucleus"/>
    <property type="evidence" value="ECO:0007669"/>
    <property type="project" value="TreeGrafter"/>
</dbReference>
<dbReference type="InterPro" id="IPR040466">
    <property type="entry name" value="NKAP"/>
</dbReference>
<dbReference type="PANTHER" id="PTHR13087:SF0">
    <property type="entry name" value="NFKB ACTIVATING PROTEIN LIKE"/>
    <property type="match status" value="1"/>
</dbReference>
<name>A0A835LLI4_9MAGN</name>
<evidence type="ECO:0008006" key="4">
    <source>
        <dbReference type="Google" id="ProtNLM"/>
    </source>
</evidence>
<dbReference type="AlphaFoldDB" id="A0A835LLI4"/>
<feature type="compositionally biased region" description="Basic and acidic residues" evidence="1">
    <location>
        <begin position="1"/>
        <end position="30"/>
    </location>
</feature>
<dbReference type="OrthoDB" id="273141at2759"/>
<evidence type="ECO:0000313" key="2">
    <source>
        <dbReference type="EMBL" id="KAF9599365.1"/>
    </source>
</evidence>
<feature type="region of interest" description="Disordered" evidence="1">
    <location>
        <begin position="1"/>
        <end position="100"/>
    </location>
</feature>
<feature type="compositionally biased region" description="Basic residues" evidence="1">
    <location>
        <begin position="276"/>
        <end position="285"/>
    </location>
</feature>
<accession>A0A835LLI4</accession>
<reference evidence="2 3" key="1">
    <citation type="submission" date="2020-10" db="EMBL/GenBank/DDBJ databases">
        <title>The Coptis chinensis genome and diversification of protoberbering-type alkaloids.</title>
        <authorList>
            <person name="Wang B."/>
            <person name="Shu S."/>
            <person name="Song C."/>
            <person name="Liu Y."/>
        </authorList>
    </citation>
    <scope>NUCLEOTIDE SEQUENCE [LARGE SCALE GENOMIC DNA]</scope>
    <source>
        <strain evidence="2">HL-2020</strain>
        <tissue evidence="2">Leaf</tissue>
    </source>
</reference>
<evidence type="ECO:0000256" key="1">
    <source>
        <dbReference type="SAM" id="MobiDB-lite"/>
    </source>
</evidence>
<comment type="caution">
    <text evidence="2">The sequence shown here is derived from an EMBL/GenBank/DDBJ whole genome shotgun (WGS) entry which is preliminary data.</text>
</comment>
<sequence>MSRRRGDEKDSRLSSKVEIPERHRSRERISPEQQQQGTKTRNYNYKSRDYSRTSPRYDEYDHRNSTGKFLDREYNNNRNGKINEPEGDESDEELKGLSYEEYRTTKRIKLRKNIRNCIYRITPSPPRSEWDLQEEDENEGDIEIEGDGKEQVGKGLSSSDGDDESESDEDMREKKKKRRRKSSKKSKRRNDSESDESDESESDTDRRRKRKSGSKKRGSVKKRSNWRSKKSKKRSSRVDSDESESEDIESDKSESGSADDNARTKNRRSSSYASHSKSKVRKKKRSESVSEGSEKSLLDYDTDKKIIEMDDDGLKAEMNSEALAFKEMLELQKKSGLESDAVVGPMPLPRAEGHISYGGALRPGEGDAIARHQRMNAIQYRKGKPSLQCEDKRALAMFNYEEKAKRVNTRLWLICKGWFNAILGRMLALPTILLGEKPLMMLIPDLHGCET</sequence>
<feature type="compositionally biased region" description="Basic and acidic residues" evidence="1">
    <location>
        <begin position="286"/>
        <end position="295"/>
    </location>
</feature>
<protein>
    <recommendedName>
        <fullName evidence="4">NF-kappa-B-activating protein C-terminal domain-containing protein</fullName>
    </recommendedName>
</protein>